<dbReference type="NCBIfam" id="TIGR01352">
    <property type="entry name" value="tonB_Cterm"/>
    <property type="match status" value="1"/>
</dbReference>
<evidence type="ECO:0000256" key="5">
    <source>
        <dbReference type="SAM" id="MobiDB-lite"/>
    </source>
</evidence>
<dbReference type="RefSeq" id="WP_108828205.1">
    <property type="nucleotide sequence ID" value="NZ_OMOR01000001.1"/>
</dbReference>
<feature type="region of interest" description="Disordered" evidence="5">
    <location>
        <begin position="155"/>
        <end position="211"/>
    </location>
</feature>
<feature type="signal peptide" evidence="6">
    <location>
        <begin position="1"/>
        <end position="21"/>
    </location>
</feature>
<evidence type="ECO:0000256" key="3">
    <source>
        <dbReference type="ARBA" id="ARBA00022989"/>
    </source>
</evidence>
<evidence type="ECO:0000313" key="8">
    <source>
        <dbReference type="EMBL" id="SPH21080.1"/>
    </source>
</evidence>
<keyword evidence="3" id="KW-1133">Transmembrane helix</keyword>
<dbReference type="EMBL" id="OMOR01000001">
    <property type="protein sequence ID" value="SPH21080.1"/>
    <property type="molecule type" value="Genomic_DNA"/>
</dbReference>
<evidence type="ECO:0000256" key="2">
    <source>
        <dbReference type="ARBA" id="ARBA00022692"/>
    </source>
</evidence>
<accession>A0A2R8BDC1</accession>
<feature type="domain" description="TonB C-terminal" evidence="7">
    <location>
        <begin position="232"/>
        <end position="318"/>
    </location>
</feature>
<sequence length="318" mass="33051">MIRRSKIVAAALLFASAVAHASVLSINSSTTQPALAGGAATSVAQLGNSFQDMAVGIMTAQAPQTHTQEISRTVQSRDTPATSTNALETPQTTATESVQSSVAAMVLPQASVLKPVQQVETIAVSPEAVSVPVTVTAQTPPAHEQPIQQALAQITETTPRVSRRPAVRPKSLDVAQAHAPQKKPTQSAQDTPKPQRGNADRQTRAGVTQGQVKAKAAVAASRQAKANTKAANAAVSNYPGLVMRRLARQKRPRAATKGTAIVSFSIAASGAVNRATIAQSSGSPQLDRDAVALVRRAAPFPAPPKGAKRAFKVRIKGR</sequence>
<dbReference type="PROSITE" id="PS52015">
    <property type="entry name" value="TONB_CTD"/>
    <property type="match status" value="1"/>
</dbReference>
<keyword evidence="6" id="KW-0732">Signal</keyword>
<feature type="region of interest" description="Disordered" evidence="5">
    <location>
        <begin position="62"/>
        <end position="94"/>
    </location>
</feature>
<dbReference type="AlphaFoldDB" id="A0A2R8BDC1"/>
<dbReference type="InterPro" id="IPR006260">
    <property type="entry name" value="TonB/TolA_C"/>
</dbReference>
<gene>
    <name evidence="8" type="ORF">ASD8599_01823</name>
</gene>
<reference evidence="8 9" key="1">
    <citation type="submission" date="2018-03" db="EMBL/GenBank/DDBJ databases">
        <authorList>
            <person name="Keele B.F."/>
        </authorList>
    </citation>
    <scope>NUCLEOTIDE SEQUENCE [LARGE SCALE GENOMIC DNA]</scope>
    <source>
        <strain evidence="8 9">CECT 8599</strain>
    </source>
</reference>
<comment type="subcellular location">
    <subcellularLocation>
        <location evidence="1">Membrane</location>
        <topology evidence="1">Single-pass membrane protein</topology>
    </subcellularLocation>
</comment>
<feature type="chain" id="PRO_5015356654" description="TonB C-terminal domain-containing protein" evidence="6">
    <location>
        <begin position="22"/>
        <end position="318"/>
    </location>
</feature>
<dbReference type="InterPro" id="IPR037682">
    <property type="entry name" value="TonB_C"/>
</dbReference>
<evidence type="ECO:0000313" key="9">
    <source>
        <dbReference type="Proteomes" id="UP000244880"/>
    </source>
</evidence>
<dbReference type="Proteomes" id="UP000244880">
    <property type="component" value="Unassembled WGS sequence"/>
</dbReference>
<keyword evidence="4" id="KW-0472">Membrane</keyword>
<name>A0A2R8BDC1_9RHOB</name>
<dbReference type="SUPFAM" id="SSF74653">
    <property type="entry name" value="TolA/TonB C-terminal domain"/>
    <property type="match status" value="1"/>
</dbReference>
<evidence type="ECO:0000256" key="6">
    <source>
        <dbReference type="SAM" id="SignalP"/>
    </source>
</evidence>
<dbReference type="GO" id="GO:0055085">
    <property type="term" value="P:transmembrane transport"/>
    <property type="evidence" value="ECO:0007669"/>
    <property type="project" value="InterPro"/>
</dbReference>
<dbReference type="GO" id="GO:0016020">
    <property type="term" value="C:membrane"/>
    <property type="evidence" value="ECO:0007669"/>
    <property type="project" value="UniProtKB-SubCell"/>
</dbReference>
<evidence type="ECO:0000259" key="7">
    <source>
        <dbReference type="PROSITE" id="PS52015"/>
    </source>
</evidence>
<proteinExistence type="predicted"/>
<dbReference type="Gene3D" id="3.30.1150.10">
    <property type="match status" value="1"/>
</dbReference>
<keyword evidence="9" id="KW-1185">Reference proteome</keyword>
<feature type="compositionally biased region" description="Polar residues" evidence="5">
    <location>
        <begin position="183"/>
        <end position="192"/>
    </location>
</feature>
<keyword evidence="2" id="KW-0812">Transmembrane</keyword>
<organism evidence="8 9">
    <name type="scientific">Ascidiaceihabitans donghaensis</name>
    <dbReference type="NCBI Taxonomy" id="1510460"/>
    <lineage>
        <taxon>Bacteria</taxon>
        <taxon>Pseudomonadati</taxon>
        <taxon>Pseudomonadota</taxon>
        <taxon>Alphaproteobacteria</taxon>
        <taxon>Rhodobacterales</taxon>
        <taxon>Paracoccaceae</taxon>
        <taxon>Ascidiaceihabitans</taxon>
    </lineage>
</organism>
<evidence type="ECO:0000256" key="4">
    <source>
        <dbReference type="ARBA" id="ARBA00023136"/>
    </source>
</evidence>
<protein>
    <recommendedName>
        <fullName evidence="7">TonB C-terminal domain-containing protein</fullName>
    </recommendedName>
</protein>
<dbReference type="Pfam" id="PF03544">
    <property type="entry name" value="TonB_C"/>
    <property type="match status" value="1"/>
</dbReference>
<evidence type="ECO:0000256" key="1">
    <source>
        <dbReference type="ARBA" id="ARBA00004167"/>
    </source>
</evidence>
<dbReference type="OrthoDB" id="7930032at2"/>